<sequence length="259" mass="28038">MWRNRRRPADINVIGYGRDRSGRPVAVAASRHTLVTGLTGSGKGSIAGGWLKAQAPFIAKGLVQLDYIDLKGGMEAGMVNPKLIHHHAWSLSEAADLLHKLDNEVARRQDKYRGVVRMVTPDVEPRLLLMIDEAAELTIGIGKAKSEAAEATALLDSILRRGRSCGVVVVALTQDPRVQAMPLRPRFPQRLALRLNSEVEARMALGDAAVDNGATPWLIPADEPGTCWYADLDTGAAQCFRAPYVDDDTLRMLGAAADA</sequence>
<feature type="binding site" evidence="3">
    <location>
        <begin position="37"/>
        <end position="44"/>
    </location>
    <ligand>
        <name>ATP</name>
        <dbReference type="ChEBI" id="CHEBI:30616"/>
    </ligand>
</feature>
<dbReference type="InterPro" id="IPR027417">
    <property type="entry name" value="P-loop_NTPase"/>
</dbReference>
<keyword evidence="2 3" id="KW-0067">ATP-binding</keyword>
<feature type="domain" description="FtsK" evidence="4">
    <location>
        <begin position="22"/>
        <end position="202"/>
    </location>
</feature>
<proteinExistence type="predicted"/>
<evidence type="ECO:0000256" key="2">
    <source>
        <dbReference type="ARBA" id="ARBA00022840"/>
    </source>
</evidence>
<dbReference type="InterPro" id="IPR002543">
    <property type="entry name" value="FtsK_dom"/>
</dbReference>
<reference evidence="5" key="1">
    <citation type="journal article" date="2021" name="PeerJ">
        <title>Extensive microbial diversity within the chicken gut microbiome revealed by metagenomics and culture.</title>
        <authorList>
            <person name="Gilroy R."/>
            <person name="Ravi A."/>
            <person name="Getino M."/>
            <person name="Pursley I."/>
            <person name="Horton D.L."/>
            <person name="Alikhan N.F."/>
            <person name="Baker D."/>
            <person name="Gharbi K."/>
            <person name="Hall N."/>
            <person name="Watson M."/>
            <person name="Adriaenssens E.M."/>
            <person name="Foster-Nyarko E."/>
            <person name="Jarju S."/>
            <person name="Secka A."/>
            <person name="Antonio M."/>
            <person name="Oren A."/>
            <person name="Chaudhuri R.R."/>
            <person name="La Ragione R."/>
            <person name="Hildebrand F."/>
            <person name="Pallen M.J."/>
        </authorList>
    </citation>
    <scope>NUCLEOTIDE SEQUENCE</scope>
    <source>
        <strain evidence="5">ChiBcolR7-4860</strain>
    </source>
</reference>
<reference evidence="5" key="2">
    <citation type="submission" date="2021-09" db="EMBL/GenBank/DDBJ databases">
        <authorList>
            <person name="Gilroy R."/>
        </authorList>
    </citation>
    <scope>NUCLEOTIDE SEQUENCE</scope>
    <source>
        <strain evidence="5">ChiBcolR7-4860</strain>
    </source>
</reference>
<dbReference type="Gene3D" id="3.40.50.300">
    <property type="entry name" value="P-loop containing nucleotide triphosphate hydrolases"/>
    <property type="match status" value="1"/>
</dbReference>
<dbReference type="EMBL" id="DYUX01000024">
    <property type="protein sequence ID" value="HJG42173.1"/>
    <property type="molecule type" value="Genomic_DNA"/>
</dbReference>
<evidence type="ECO:0000256" key="1">
    <source>
        <dbReference type="ARBA" id="ARBA00022741"/>
    </source>
</evidence>
<dbReference type="PANTHER" id="PTHR22683:SF41">
    <property type="entry name" value="DNA TRANSLOCASE FTSK"/>
    <property type="match status" value="1"/>
</dbReference>
<evidence type="ECO:0000313" key="6">
    <source>
        <dbReference type="Proteomes" id="UP000786560"/>
    </source>
</evidence>
<name>A0A921J0J4_9BIFI</name>
<gene>
    <name evidence="5" type="ORF">K8U73_07325</name>
</gene>
<evidence type="ECO:0000259" key="4">
    <source>
        <dbReference type="PROSITE" id="PS50901"/>
    </source>
</evidence>
<organism evidence="5 6">
    <name type="scientific">Bifidobacterium pullorum subsp. gallinarum</name>
    <dbReference type="NCBI Taxonomy" id="78344"/>
    <lineage>
        <taxon>Bacteria</taxon>
        <taxon>Bacillati</taxon>
        <taxon>Actinomycetota</taxon>
        <taxon>Actinomycetes</taxon>
        <taxon>Bifidobacteriales</taxon>
        <taxon>Bifidobacteriaceae</taxon>
        <taxon>Bifidobacterium</taxon>
    </lineage>
</organism>
<keyword evidence="1 3" id="KW-0547">Nucleotide-binding</keyword>
<dbReference type="GO" id="GO:0003677">
    <property type="term" value="F:DNA binding"/>
    <property type="evidence" value="ECO:0007669"/>
    <property type="project" value="InterPro"/>
</dbReference>
<evidence type="ECO:0000313" key="5">
    <source>
        <dbReference type="EMBL" id="HJG42173.1"/>
    </source>
</evidence>
<dbReference type="InterPro" id="IPR050206">
    <property type="entry name" value="FtsK/SpoIIIE/SftA"/>
</dbReference>
<dbReference type="PROSITE" id="PS50901">
    <property type="entry name" value="FTSK"/>
    <property type="match status" value="1"/>
</dbReference>
<evidence type="ECO:0000256" key="3">
    <source>
        <dbReference type="PROSITE-ProRule" id="PRU00289"/>
    </source>
</evidence>
<dbReference type="GO" id="GO:0005524">
    <property type="term" value="F:ATP binding"/>
    <property type="evidence" value="ECO:0007669"/>
    <property type="project" value="UniProtKB-UniRule"/>
</dbReference>
<dbReference type="AlphaFoldDB" id="A0A921J0J4"/>
<dbReference type="Proteomes" id="UP000786560">
    <property type="component" value="Unassembled WGS sequence"/>
</dbReference>
<dbReference type="SUPFAM" id="SSF52540">
    <property type="entry name" value="P-loop containing nucleoside triphosphate hydrolases"/>
    <property type="match status" value="1"/>
</dbReference>
<comment type="caution">
    <text evidence="5">The sequence shown here is derived from an EMBL/GenBank/DDBJ whole genome shotgun (WGS) entry which is preliminary data.</text>
</comment>
<dbReference type="PANTHER" id="PTHR22683">
    <property type="entry name" value="SPORULATION PROTEIN RELATED"/>
    <property type="match status" value="1"/>
</dbReference>
<protein>
    <recommendedName>
        <fullName evidence="4">FtsK domain-containing protein</fullName>
    </recommendedName>
</protein>
<accession>A0A921J0J4</accession>